<feature type="domain" description="AB hydrolase-1" evidence="1">
    <location>
        <begin position="13"/>
        <end position="254"/>
    </location>
</feature>
<dbReference type="GO" id="GO:0004177">
    <property type="term" value="F:aminopeptidase activity"/>
    <property type="evidence" value="ECO:0007669"/>
    <property type="project" value="UniProtKB-KW"/>
</dbReference>
<keyword evidence="2" id="KW-0645">Protease</keyword>
<evidence type="ECO:0000313" key="2">
    <source>
        <dbReference type="EMBL" id="EMR81875.1"/>
    </source>
</evidence>
<dbReference type="SUPFAM" id="SSF53474">
    <property type="entry name" value="alpha/beta-Hydrolases"/>
    <property type="match status" value="1"/>
</dbReference>
<dbReference type="Pfam" id="PF12697">
    <property type="entry name" value="Abhydrolase_6"/>
    <property type="match status" value="1"/>
</dbReference>
<dbReference type="OrthoDB" id="408373at2759"/>
<accession>M7TKF7</accession>
<dbReference type="PANTHER" id="PTHR37017">
    <property type="entry name" value="AB HYDROLASE-1 DOMAIN-CONTAINING PROTEIN-RELATED"/>
    <property type="match status" value="1"/>
</dbReference>
<gene>
    <name evidence="2" type="ORF">BcDW1_9507</name>
</gene>
<evidence type="ECO:0000259" key="1">
    <source>
        <dbReference type="Pfam" id="PF12697"/>
    </source>
</evidence>
<dbReference type="Proteomes" id="UP000012045">
    <property type="component" value="Unassembled WGS sequence"/>
</dbReference>
<sequence>MQYLSMSTPRPTLVFFAGAFADPSCFDRVVPLFEKAGYSSVYVRVPSCNPDPSKLNSVSSSNDVSEARKNVLLPLIEEQHKDVIVIAHSYGGVVGGAAAAGLSKVARSSCGEAGGILGLVYWVGNIVSEGESLFEAVGGAYPPFIKVGTPSPGLAVIDPVIPILYADCDTSSAPAFEAAMIPHALAAFETPAPAPAWAEPSFDGRRVYIRTAEDQCNPLFLQDIWIEKSKVSWDIADLKTSHCPFISCPEEIVAKTLTFIEKWT</sequence>
<reference evidence="3" key="1">
    <citation type="journal article" date="2013" name="Genome Announc.">
        <title>Draft genome sequence of Botrytis cinerea BcDW1, inoculum for noble rot of grape berries.</title>
        <authorList>
            <person name="Blanco-Ulate B."/>
            <person name="Allen G."/>
            <person name="Powell A.L."/>
            <person name="Cantu D."/>
        </authorList>
    </citation>
    <scope>NUCLEOTIDE SEQUENCE [LARGE SCALE GENOMIC DNA]</scope>
    <source>
        <strain evidence="3">BcDW1</strain>
    </source>
</reference>
<dbReference type="InterPro" id="IPR029058">
    <property type="entry name" value="AB_hydrolase_fold"/>
</dbReference>
<dbReference type="AlphaFoldDB" id="M7TKF7"/>
<keyword evidence="2" id="KW-0031">Aminopeptidase</keyword>
<dbReference type="InterPro" id="IPR052897">
    <property type="entry name" value="Sec-Metab_Biosynth_Hydrolase"/>
</dbReference>
<name>M7TKF7_BOTF1</name>
<dbReference type="EMBL" id="KB708065">
    <property type="protein sequence ID" value="EMR81875.1"/>
    <property type="molecule type" value="Genomic_DNA"/>
</dbReference>
<dbReference type="HOGENOM" id="CLU_046066_1_3_1"/>
<dbReference type="InterPro" id="IPR000073">
    <property type="entry name" value="AB_hydrolase_1"/>
</dbReference>
<protein>
    <submittedName>
        <fullName evidence="2">Putative prolyl aminopeptidase protein</fullName>
    </submittedName>
</protein>
<dbReference type="PANTHER" id="PTHR37017:SF8">
    <property type="entry name" value="AB HYDROLASE-1 DOMAIN-CONTAINING PROTEIN"/>
    <property type="match status" value="1"/>
</dbReference>
<keyword evidence="2" id="KW-0378">Hydrolase</keyword>
<dbReference type="STRING" id="1290391.M7TKF7"/>
<evidence type="ECO:0000313" key="3">
    <source>
        <dbReference type="Proteomes" id="UP000012045"/>
    </source>
</evidence>
<proteinExistence type="predicted"/>
<dbReference type="Gene3D" id="3.40.50.1820">
    <property type="entry name" value="alpha/beta hydrolase"/>
    <property type="match status" value="1"/>
</dbReference>
<organism evidence="2 3">
    <name type="scientific">Botryotinia fuckeliana (strain BcDW1)</name>
    <name type="common">Noble rot fungus</name>
    <name type="synonym">Botrytis cinerea</name>
    <dbReference type="NCBI Taxonomy" id="1290391"/>
    <lineage>
        <taxon>Eukaryota</taxon>
        <taxon>Fungi</taxon>
        <taxon>Dikarya</taxon>
        <taxon>Ascomycota</taxon>
        <taxon>Pezizomycotina</taxon>
        <taxon>Leotiomycetes</taxon>
        <taxon>Helotiales</taxon>
        <taxon>Sclerotiniaceae</taxon>
        <taxon>Botrytis</taxon>
    </lineage>
</organism>